<organism evidence="9 10">
    <name type="scientific">Delitschia confertaspora ATCC 74209</name>
    <dbReference type="NCBI Taxonomy" id="1513339"/>
    <lineage>
        <taxon>Eukaryota</taxon>
        <taxon>Fungi</taxon>
        <taxon>Dikarya</taxon>
        <taxon>Ascomycota</taxon>
        <taxon>Pezizomycotina</taxon>
        <taxon>Dothideomycetes</taxon>
        <taxon>Pleosporomycetidae</taxon>
        <taxon>Pleosporales</taxon>
        <taxon>Delitschiaceae</taxon>
        <taxon>Delitschia</taxon>
    </lineage>
</organism>
<keyword evidence="8" id="KW-1133">Transmembrane helix</keyword>
<evidence type="ECO:0000256" key="5">
    <source>
        <dbReference type="ARBA" id="ARBA00023004"/>
    </source>
</evidence>
<dbReference type="FunFam" id="1.10.630.10:FF:000129">
    <property type="entry name" value="Benzoate 4-monooxygenase cytochrome P450"/>
    <property type="match status" value="1"/>
</dbReference>
<accession>A0A9P4JNM7</accession>
<proteinExistence type="inferred from homology"/>
<dbReference type="SUPFAM" id="SSF48264">
    <property type="entry name" value="Cytochrome P450"/>
    <property type="match status" value="1"/>
</dbReference>
<dbReference type="OrthoDB" id="6692864at2759"/>
<dbReference type="InterPro" id="IPR001128">
    <property type="entry name" value="Cyt_P450"/>
</dbReference>
<dbReference type="InterPro" id="IPR036396">
    <property type="entry name" value="Cyt_P450_sf"/>
</dbReference>
<keyword evidence="8" id="KW-0812">Transmembrane</keyword>
<evidence type="ECO:0000256" key="1">
    <source>
        <dbReference type="ARBA" id="ARBA00001971"/>
    </source>
</evidence>
<dbReference type="PANTHER" id="PTHR24305">
    <property type="entry name" value="CYTOCHROME P450"/>
    <property type="match status" value="1"/>
</dbReference>
<dbReference type="PANTHER" id="PTHR24305:SF187">
    <property type="entry name" value="P450, PUTATIVE (EUROFUNG)-RELATED"/>
    <property type="match status" value="1"/>
</dbReference>
<feature type="binding site" description="axial binding residue" evidence="7">
    <location>
        <position position="495"/>
    </location>
    <ligand>
        <name>heme</name>
        <dbReference type="ChEBI" id="CHEBI:30413"/>
    </ligand>
    <ligandPart>
        <name>Fe</name>
        <dbReference type="ChEBI" id="CHEBI:18248"/>
    </ligandPart>
</feature>
<evidence type="ECO:0000256" key="7">
    <source>
        <dbReference type="PIRSR" id="PIRSR602401-1"/>
    </source>
</evidence>
<keyword evidence="3 7" id="KW-0479">Metal-binding</keyword>
<reference evidence="9" key="1">
    <citation type="journal article" date="2020" name="Stud. Mycol.">
        <title>101 Dothideomycetes genomes: a test case for predicting lifestyles and emergence of pathogens.</title>
        <authorList>
            <person name="Haridas S."/>
            <person name="Albert R."/>
            <person name="Binder M."/>
            <person name="Bloem J."/>
            <person name="Labutti K."/>
            <person name="Salamov A."/>
            <person name="Andreopoulos B."/>
            <person name="Baker S."/>
            <person name="Barry K."/>
            <person name="Bills G."/>
            <person name="Bluhm B."/>
            <person name="Cannon C."/>
            <person name="Castanera R."/>
            <person name="Culley D."/>
            <person name="Daum C."/>
            <person name="Ezra D."/>
            <person name="Gonzalez J."/>
            <person name="Henrissat B."/>
            <person name="Kuo A."/>
            <person name="Liang C."/>
            <person name="Lipzen A."/>
            <person name="Lutzoni F."/>
            <person name="Magnuson J."/>
            <person name="Mondo S."/>
            <person name="Nolan M."/>
            <person name="Ohm R."/>
            <person name="Pangilinan J."/>
            <person name="Park H.-J."/>
            <person name="Ramirez L."/>
            <person name="Alfaro M."/>
            <person name="Sun H."/>
            <person name="Tritt A."/>
            <person name="Yoshinaga Y."/>
            <person name="Zwiers L.-H."/>
            <person name="Turgeon B."/>
            <person name="Goodwin S."/>
            <person name="Spatafora J."/>
            <person name="Crous P."/>
            <person name="Grigoriev I."/>
        </authorList>
    </citation>
    <scope>NUCLEOTIDE SEQUENCE</scope>
    <source>
        <strain evidence="9">ATCC 74209</strain>
    </source>
</reference>
<dbReference type="GO" id="GO:0016705">
    <property type="term" value="F:oxidoreductase activity, acting on paired donors, with incorporation or reduction of molecular oxygen"/>
    <property type="evidence" value="ECO:0007669"/>
    <property type="project" value="InterPro"/>
</dbReference>
<keyword evidence="8" id="KW-0472">Membrane</keyword>
<feature type="transmembrane region" description="Helical" evidence="8">
    <location>
        <begin position="12"/>
        <end position="31"/>
    </location>
</feature>
<dbReference type="Pfam" id="PF00067">
    <property type="entry name" value="p450"/>
    <property type="match status" value="1"/>
</dbReference>
<dbReference type="GO" id="GO:0005506">
    <property type="term" value="F:iron ion binding"/>
    <property type="evidence" value="ECO:0007669"/>
    <property type="project" value="InterPro"/>
</dbReference>
<evidence type="ECO:0000256" key="8">
    <source>
        <dbReference type="SAM" id="Phobius"/>
    </source>
</evidence>
<evidence type="ECO:0000256" key="2">
    <source>
        <dbReference type="ARBA" id="ARBA00010617"/>
    </source>
</evidence>
<dbReference type="GO" id="GO:0020037">
    <property type="term" value="F:heme binding"/>
    <property type="evidence" value="ECO:0007669"/>
    <property type="project" value="InterPro"/>
</dbReference>
<evidence type="ECO:0000313" key="9">
    <source>
        <dbReference type="EMBL" id="KAF2202848.1"/>
    </source>
</evidence>
<name>A0A9P4JNM7_9PLEO</name>
<feature type="transmembrane region" description="Helical" evidence="8">
    <location>
        <begin position="38"/>
        <end position="59"/>
    </location>
</feature>
<dbReference type="PRINTS" id="PR00385">
    <property type="entry name" value="P450"/>
</dbReference>
<keyword evidence="4" id="KW-0560">Oxidoreductase</keyword>
<feature type="transmembrane region" description="Helical" evidence="8">
    <location>
        <begin position="71"/>
        <end position="93"/>
    </location>
</feature>
<evidence type="ECO:0000256" key="6">
    <source>
        <dbReference type="ARBA" id="ARBA00023033"/>
    </source>
</evidence>
<dbReference type="Proteomes" id="UP000799536">
    <property type="component" value="Unassembled WGS sequence"/>
</dbReference>
<dbReference type="EMBL" id="ML993922">
    <property type="protein sequence ID" value="KAF2202848.1"/>
    <property type="molecule type" value="Genomic_DNA"/>
</dbReference>
<keyword evidence="6" id="KW-0503">Monooxygenase</keyword>
<keyword evidence="10" id="KW-1185">Reference proteome</keyword>
<gene>
    <name evidence="9" type="ORF">GQ43DRAFT_297221</name>
</gene>
<dbReference type="AlphaFoldDB" id="A0A9P4JNM7"/>
<dbReference type="PRINTS" id="PR00463">
    <property type="entry name" value="EP450I"/>
</dbReference>
<keyword evidence="7" id="KW-0349">Heme</keyword>
<dbReference type="InterPro" id="IPR002401">
    <property type="entry name" value="Cyt_P450_E_grp-I"/>
</dbReference>
<dbReference type="Gene3D" id="1.10.630.10">
    <property type="entry name" value="Cytochrome P450"/>
    <property type="match status" value="1"/>
</dbReference>
<keyword evidence="5 7" id="KW-0408">Iron</keyword>
<protein>
    <submittedName>
        <fullName evidence="9">Cytochrome P450</fullName>
    </submittedName>
</protein>
<dbReference type="InterPro" id="IPR050121">
    <property type="entry name" value="Cytochrome_P450_monoxygenase"/>
</dbReference>
<evidence type="ECO:0000256" key="4">
    <source>
        <dbReference type="ARBA" id="ARBA00023002"/>
    </source>
</evidence>
<evidence type="ECO:0000313" key="10">
    <source>
        <dbReference type="Proteomes" id="UP000799536"/>
    </source>
</evidence>
<dbReference type="GO" id="GO:0004497">
    <property type="term" value="F:monooxygenase activity"/>
    <property type="evidence" value="ECO:0007669"/>
    <property type="project" value="UniProtKB-KW"/>
</dbReference>
<dbReference type="CDD" id="cd11061">
    <property type="entry name" value="CYP67-like"/>
    <property type="match status" value="1"/>
</dbReference>
<comment type="similarity">
    <text evidence="2">Belongs to the cytochrome P450 family.</text>
</comment>
<comment type="caution">
    <text evidence="9">The sequence shown here is derived from an EMBL/GenBank/DDBJ whole genome shotgun (WGS) entry which is preliminary data.</text>
</comment>
<evidence type="ECO:0000256" key="3">
    <source>
        <dbReference type="ARBA" id="ARBA00022723"/>
    </source>
</evidence>
<comment type="cofactor">
    <cofactor evidence="1 7">
        <name>heme</name>
        <dbReference type="ChEBI" id="CHEBI:30413"/>
    </cofactor>
</comment>
<sequence length="559" mass="63135">MLSLQSGHQLAGLLRNKLFVGGIGILSHFVLSHGEPDFYFHYILLGWTTIWTLATGVVYTTDSNVHSLSEAIAVTMSAAGVYYGSLLFSMLVYRAFFHRLRKFPGPFMAGLSKFYGMSLAAKNYQYYRETEKLHAKYGDYVRTGPRELSITDADAIPFVHGPTSKCRKGAWYNSTTHIEDYSLQTTRDKTDHRDRRRIWDRGFNAKALRDYEPRINRHSRYLMEKLAEHAREPCVKISNWFNFYSFDVMGDIGFDRSFGMLEKGKEDEGIDGVHKSMANMTFFGHVPWLMSLLLRTPVGAKDLRVFMKWVGVVLKERKKRTPNEPDVFSWLVNSDDENIPLRLNADTRLLIVAGSDTTSATLTWLVYELCKNPEKQAKLRRIVDEAAGDKPFLDVEDVATIPYLDGVINEALRLHPAVPSGVSRETPPTGITIPSRNIHIPGQTTIWMPTHTIQRSPAYFPSPLTFLPERWTSEAPDMVRDKRAFLAFSTGPYNCVGQKLSIMEMRSVVSNLVRRFEVRFAEGEDGEGVGGVINGTMDCFTTNVGSLNVILKARNVAGG</sequence>